<accession>A0AAW1JWK9</accession>
<evidence type="ECO:0000313" key="2">
    <source>
        <dbReference type="Proteomes" id="UP001458880"/>
    </source>
</evidence>
<dbReference type="Proteomes" id="UP001458880">
    <property type="component" value="Unassembled WGS sequence"/>
</dbReference>
<reference evidence="1 2" key="1">
    <citation type="journal article" date="2024" name="BMC Genomics">
        <title>De novo assembly and annotation of Popillia japonica's genome with initial clues to its potential as an invasive pest.</title>
        <authorList>
            <person name="Cucini C."/>
            <person name="Boschi S."/>
            <person name="Funari R."/>
            <person name="Cardaioli E."/>
            <person name="Iannotti N."/>
            <person name="Marturano G."/>
            <person name="Paoli F."/>
            <person name="Bruttini M."/>
            <person name="Carapelli A."/>
            <person name="Frati F."/>
            <person name="Nardi F."/>
        </authorList>
    </citation>
    <scope>NUCLEOTIDE SEQUENCE [LARGE SCALE GENOMIC DNA]</scope>
    <source>
        <strain evidence="1">DMR45628</strain>
    </source>
</reference>
<comment type="caution">
    <text evidence="1">The sequence shown here is derived from an EMBL/GenBank/DDBJ whole genome shotgun (WGS) entry which is preliminary data.</text>
</comment>
<keyword evidence="2" id="KW-1185">Reference proteome</keyword>
<dbReference type="AlphaFoldDB" id="A0AAW1JWK9"/>
<dbReference type="EMBL" id="JASPKY010000316">
    <property type="protein sequence ID" value="KAK9709161.1"/>
    <property type="molecule type" value="Genomic_DNA"/>
</dbReference>
<protein>
    <recommendedName>
        <fullName evidence="3">DDE-1 domain-containing protein</fullName>
    </recommendedName>
</protein>
<sequence>MLVLQIIENIEEGKKEFNINLLEAIRLIDRSWNKVTQTTIKNCFIHAGFLNRENEIEVHSDSDNEEFTIENNLPLAKYMKLFGDKSVTMKDYVEVDDAIITNQLLTDTEITCLASTSMSEDKNIESASEESDNDIAHQTGADIVTIHRARQSLEVMRTFFQNSKHTVAAGSLDLLTQIENNMDEISTFHIRQSKITDFFNV</sequence>
<organism evidence="1 2">
    <name type="scientific">Popillia japonica</name>
    <name type="common">Japanese beetle</name>
    <dbReference type="NCBI Taxonomy" id="7064"/>
    <lineage>
        <taxon>Eukaryota</taxon>
        <taxon>Metazoa</taxon>
        <taxon>Ecdysozoa</taxon>
        <taxon>Arthropoda</taxon>
        <taxon>Hexapoda</taxon>
        <taxon>Insecta</taxon>
        <taxon>Pterygota</taxon>
        <taxon>Neoptera</taxon>
        <taxon>Endopterygota</taxon>
        <taxon>Coleoptera</taxon>
        <taxon>Polyphaga</taxon>
        <taxon>Scarabaeiformia</taxon>
        <taxon>Scarabaeidae</taxon>
        <taxon>Rutelinae</taxon>
        <taxon>Popillia</taxon>
    </lineage>
</organism>
<evidence type="ECO:0000313" key="1">
    <source>
        <dbReference type="EMBL" id="KAK9709161.1"/>
    </source>
</evidence>
<name>A0AAW1JWK9_POPJA</name>
<evidence type="ECO:0008006" key="3">
    <source>
        <dbReference type="Google" id="ProtNLM"/>
    </source>
</evidence>
<proteinExistence type="predicted"/>
<gene>
    <name evidence="1" type="ORF">QE152_g26788</name>
</gene>